<dbReference type="AlphaFoldDB" id="A0A6L2M4I5"/>
<reference evidence="2" key="1">
    <citation type="journal article" date="2019" name="Sci. Rep.">
        <title>Draft genome of Tanacetum cinerariifolium, the natural source of mosquito coil.</title>
        <authorList>
            <person name="Yamashiro T."/>
            <person name="Shiraishi A."/>
            <person name="Satake H."/>
            <person name="Nakayama K."/>
        </authorList>
    </citation>
    <scope>NUCLEOTIDE SEQUENCE</scope>
</reference>
<protein>
    <submittedName>
        <fullName evidence="2">Uncharacterized protein</fullName>
    </submittedName>
</protein>
<dbReference type="InterPro" id="IPR003903">
    <property type="entry name" value="UIM_dom"/>
</dbReference>
<gene>
    <name evidence="2" type="ORF">Tci_040085</name>
</gene>
<feature type="compositionally biased region" description="Basic residues" evidence="1">
    <location>
        <begin position="1"/>
        <end position="14"/>
    </location>
</feature>
<evidence type="ECO:0000256" key="1">
    <source>
        <dbReference type="SAM" id="MobiDB-lite"/>
    </source>
</evidence>
<evidence type="ECO:0000313" key="2">
    <source>
        <dbReference type="EMBL" id="GEU68107.1"/>
    </source>
</evidence>
<name>A0A6L2M4I5_TANCI</name>
<sequence>MKSKHGWVSKKRSRKNVEASKTEEVPTVEPQVADEDADYQKVLEESMKDAYALPRGTLLPVVIREPESGKYQTFNHTGALGLSNPEVFPVRHKLMIVKSALHGWNKSLVTTFDKFLANLG</sequence>
<feature type="region of interest" description="Disordered" evidence="1">
    <location>
        <begin position="1"/>
        <end position="27"/>
    </location>
</feature>
<comment type="caution">
    <text evidence="2">The sequence shown here is derived from an EMBL/GenBank/DDBJ whole genome shotgun (WGS) entry which is preliminary data.</text>
</comment>
<organism evidence="2">
    <name type="scientific">Tanacetum cinerariifolium</name>
    <name type="common">Dalmatian daisy</name>
    <name type="synonym">Chrysanthemum cinerariifolium</name>
    <dbReference type="NCBI Taxonomy" id="118510"/>
    <lineage>
        <taxon>Eukaryota</taxon>
        <taxon>Viridiplantae</taxon>
        <taxon>Streptophyta</taxon>
        <taxon>Embryophyta</taxon>
        <taxon>Tracheophyta</taxon>
        <taxon>Spermatophyta</taxon>
        <taxon>Magnoliopsida</taxon>
        <taxon>eudicotyledons</taxon>
        <taxon>Gunneridae</taxon>
        <taxon>Pentapetalae</taxon>
        <taxon>asterids</taxon>
        <taxon>campanulids</taxon>
        <taxon>Asterales</taxon>
        <taxon>Asteraceae</taxon>
        <taxon>Asteroideae</taxon>
        <taxon>Anthemideae</taxon>
        <taxon>Anthemidinae</taxon>
        <taxon>Tanacetum</taxon>
    </lineage>
</organism>
<dbReference type="EMBL" id="BKCJ010005687">
    <property type="protein sequence ID" value="GEU68107.1"/>
    <property type="molecule type" value="Genomic_DNA"/>
</dbReference>
<feature type="compositionally biased region" description="Basic and acidic residues" evidence="1">
    <location>
        <begin position="15"/>
        <end position="24"/>
    </location>
</feature>
<proteinExistence type="predicted"/>
<accession>A0A6L2M4I5</accession>
<dbReference type="PROSITE" id="PS50330">
    <property type="entry name" value="UIM"/>
    <property type="match status" value="1"/>
</dbReference>